<protein>
    <submittedName>
        <fullName evidence="1">Uncharacterized protein</fullName>
    </submittedName>
</protein>
<sequence length="46" mass="5151">MNVSINTASINPLRQRMQHDMMMRVFGTLAPAGPPDYDTTLAIAFR</sequence>
<dbReference type="AlphaFoldDB" id="A0A0J7Y8Y8"/>
<organism evidence="1 2">
    <name type="scientific">Novosphingobium barchaimii LL02</name>
    <dbReference type="NCBI Taxonomy" id="1114963"/>
    <lineage>
        <taxon>Bacteria</taxon>
        <taxon>Pseudomonadati</taxon>
        <taxon>Pseudomonadota</taxon>
        <taxon>Alphaproteobacteria</taxon>
        <taxon>Sphingomonadales</taxon>
        <taxon>Sphingomonadaceae</taxon>
        <taxon>Novosphingobium</taxon>
    </lineage>
</organism>
<keyword evidence="2" id="KW-1185">Reference proteome</keyword>
<name>A0A0J7Y8Y8_9SPHN</name>
<dbReference type="EMBL" id="JACU01000002">
    <property type="protein sequence ID" value="KMS60052.1"/>
    <property type="molecule type" value="Genomic_DNA"/>
</dbReference>
<accession>A0A0J7Y8Y8</accession>
<proteinExistence type="predicted"/>
<dbReference type="Proteomes" id="UP000052268">
    <property type="component" value="Unassembled WGS sequence"/>
</dbReference>
<evidence type="ECO:0000313" key="1">
    <source>
        <dbReference type="EMBL" id="KMS60052.1"/>
    </source>
</evidence>
<gene>
    <name evidence="1" type="ORF">V474_11860</name>
</gene>
<dbReference type="PATRIC" id="fig|1114963.3.peg.1279"/>
<reference evidence="1 2" key="1">
    <citation type="journal article" date="2015" name="G3 (Bethesda)">
        <title>Insights into Ongoing Evolution of the Hexachlorocyclohexane Catabolic Pathway from Comparative Genomics of Ten Sphingomonadaceae Strains.</title>
        <authorList>
            <person name="Pearce S.L."/>
            <person name="Oakeshott J.G."/>
            <person name="Pandey G."/>
        </authorList>
    </citation>
    <scope>NUCLEOTIDE SEQUENCE [LARGE SCALE GENOMIC DNA]</scope>
    <source>
        <strain evidence="1 2">LL02</strain>
    </source>
</reference>
<dbReference type="RefSeq" id="WP_169795011.1">
    <property type="nucleotide sequence ID" value="NZ_KQ130452.1"/>
</dbReference>
<comment type="caution">
    <text evidence="1">The sequence shown here is derived from an EMBL/GenBank/DDBJ whole genome shotgun (WGS) entry which is preliminary data.</text>
</comment>
<evidence type="ECO:0000313" key="2">
    <source>
        <dbReference type="Proteomes" id="UP000052268"/>
    </source>
</evidence>